<dbReference type="HOGENOM" id="CLU_002346_0_2_9"/>
<protein>
    <recommendedName>
        <fullName evidence="4 8">Beta-galactosidase</fullName>
        <ecNumber evidence="3 8">3.2.1.23</ecNumber>
    </recommendedName>
    <alternativeName>
        <fullName evidence="7 8">Lactase</fullName>
    </alternativeName>
</protein>
<dbReference type="InterPro" id="IPR006104">
    <property type="entry name" value="Glyco_hydro_2_N"/>
</dbReference>
<organism evidence="10 11">
    <name type="scientific">Clostridium saccharobutylicum DSM 13864</name>
    <dbReference type="NCBI Taxonomy" id="1345695"/>
    <lineage>
        <taxon>Bacteria</taxon>
        <taxon>Bacillati</taxon>
        <taxon>Bacillota</taxon>
        <taxon>Clostridia</taxon>
        <taxon>Eubacteriales</taxon>
        <taxon>Clostridiaceae</taxon>
        <taxon>Clostridium</taxon>
    </lineage>
</organism>
<dbReference type="KEGG" id="csb:CLSA_c32310"/>
<dbReference type="Pfam" id="PF16353">
    <property type="entry name" value="LacZ_4"/>
    <property type="match status" value="1"/>
</dbReference>
<dbReference type="eggNOG" id="COG3250">
    <property type="taxonomic scope" value="Bacteria"/>
</dbReference>
<evidence type="ECO:0000256" key="5">
    <source>
        <dbReference type="ARBA" id="ARBA00022801"/>
    </source>
</evidence>
<dbReference type="Pfam" id="PF00703">
    <property type="entry name" value="Glyco_hydro_2"/>
    <property type="match status" value="1"/>
</dbReference>
<dbReference type="InterPro" id="IPR006103">
    <property type="entry name" value="Glyco_hydro_2_cat"/>
</dbReference>
<reference evidence="10 11" key="1">
    <citation type="journal article" date="2013" name="Genome Announc.">
        <title>Complete Genome Sequence of the Solvent Producer Clostridium saccharobutylicum NCP262 (DSM 13864).</title>
        <authorList>
            <person name="Poehlein A."/>
            <person name="Hartwich K."/>
            <person name="Krabben P."/>
            <person name="Ehrenreich A."/>
            <person name="Liebl W."/>
            <person name="Durre P."/>
            <person name="Gottschalk G."/>
            <person name="Daniel R."/>
        </authorList>
    </citation>
    <scope>NUCLEOTIDE SEQUENCE [LARGE SCALE GENOMIC DNA]</scope>
    <source>
        <strain evidence="10">DSM 13864</strain>
    </source>
</reference>
<dbReference type="PRINTS" id="PR00132">
    <property type="entry name" value="GLHYDRLASE2"/>
</dbReference>
<dbReference type="AlphaFoldDB" id="U5MXL1"/>
<dbReference type="PROSITE" id="PS00719">
    <property type="entry name" value="GLYCOSYL_HYDROL_F2_1"/>
    <property type="match status" value="1"/>
</dbReference>
<dbReference type="PROSITE" id="PS00608">
    <property type="entry name" value="GLYCOSYL_HYDROL_F2_2"/>
    <property type="match status" value="1"/>
</dbReference>
<evidence type="ECO:0000256" key="1">
    <source>
        <dbReference type="ARBA" id="ARBA00001412"/>
    </source>
</evidence>
<evidence type="ECO:0000256" key="3">
    <source>
        <dbReference type="ARBA" id="ARBA00012756"/>
    </source>
</evidence>
<evidence type="ECO:0000256" key="7">
    <source>
        <dbReference type="ARBA" id="ARBA00032230"/>
    </source>
</evidence>
<dbReference type="InterPro" id="IPR050347">
    <property type="entry name" value="Bact_Beta-galactosidase"/>
</dbReference>
<keyword evidence="11" id="KW-1185">Reference proteome</keyword>
<dbReference type="InterPro" id="IPR004199">
    <property type="entry name" value="B-gal_small/dom_5"/>
</dbReference>
<dbReference type="GO" id="GO:0005990">
    <property type="term" value="P:lactose catabolic process"/>
    <property type="evidence" value="ECO:0007669"/>
    <property type="project" value="TreeGrafter"/>
</dbReference>
<evidence type="ECO:0000256" key="2">
    <source>
        <dbReference type="ARBA" id="ARBA00007401"/>
    </source>
</evidence>
<dbReference type="InterPro" id="IPR036156">
    <property type="entry name" value="Beta-gal/glucu_dom_sf"/>
</dbReference>
<evidence type="ECO:0000259" key="9">
    <source>
        <dbReference type="SMART" id="SM01038"/>
    </source>
</evidence>
<comment type="catalytic activity">
    <reaction evidence="1 8">
        <text>Hydrolysis of terminal non-reducing beta-D-galactose residues in beta-D-galactosides.</text>
        <dbReference type="EC" id="3.2.1.23"/>
    </reaction>
</comment>
<keyword evidence="6 8" id="KW-0326">Glycosidase</keyword>
<dbReference type="InterPro" id="IPR013783">
    <property type="entry name" value="Ig-like_fold"/>
</dbReference>
<dbReference type="Gene3D" id="2.70.98.10">
    <property type="match status" value="1"/>
</dbReference>
<dbReference type="GO" id="GO:0004565">
    <property type="term" value="F:beta-galactosidase activity"/>
    <property type="evidence" value="ECO:0007669"/>
    <property type="project" value="UniProtKB-EC"/>
</dbReference>
<dbReference type="SUPFAM" id="SSF49303">
    <property type="entry name" value="beta-Galactosidase/glucuronidase domain"/>
    <property type="match status" value="2"/>
</dbReference>
<dbReference type="Pfam" id="PF02837">
    <property type="entry name" value="Glyco_hydro_2_N"/>
    <property type="match status" value="1"/>
</dbReference>
<evidence type="ECO:0000256" key="4">
    <source>
        <dbReference type="ARBA" id="ARBA00013303"/>
    </source>
</evidence>
<dbReference type="InterPro" id="IPR006102">
    <property type="entry name" value="Ig-like_GH2"/>
</dbReference>
<comment type="similarity">
    <text evidence="2 8">Belongs to the glycosyl hydrolase 2 family.</text>
</comment>
<dbReference type="SUPFAM" id="SSF49785">
    <property type="entry name" value="Galactose-binding domain-like"/>
    <property type="match status" value="1"/>
</dbReference>
<dbReference type="PANTHER" id="PTHR46323:SF2">
    <property type="entry name" value="BETA-GALACTOSIDASE"/>
    <property type="match status" value="1"/>
</dbReference>
<dbReference type="InterPro" id="IPR014718">
    <property type="entry name" value="GH-type_carb-bd"/>
</dbReference>
<accession>U5MXL1</accession>
<dbReference type="InterPro" id="IPR023232">
    <property type="entry name" value="Glyco_hydro_2_AS"/>
</dbReference>
<dbReference type="Pfam" id="PF02836">
    <property type="entry name" value="Glyco_hydro_2_C"/>
    <property type="match status" value="1"/>
</dbReference>
<dbReference type="InterPro" id="IPR008979">
    <property type="entry name" value="Galactose-bd-like_sf"/>
</dbReference>
<dbReference type="EC" id="3.2.1.23" evidence="3 8"/>
<dbReference type="Gene3D" id="3.20.20.80">
    <property type="entry name" value="Glycosidases"/>
    <property type="match status" value="1"/>
</dbReference>
<gene>
    <name evidence="10" type="primary">cbgA</name>
    <name evidence="10" type="ORF">CLSA_c32310</name>
</gene>
<dbReference type="Gene3D" id="2.60.40.10">
    <property type="entry name" value="Immunoglobulins"/>
    <property type="match status" value="2"/>
</dbReference>
<dbReference type="PATRIC" id="fig|1345695.3.peg.3211"/>
<evidence type="ECO:0000256" key="6">
    <source>
        <dbReference type="ARBA" id="ARBA00023295"/>
    </source>
</evidence>
<dbReference type="SUPFAM" id="SSF51445">
    <property type="entry name" value="(Trans)glycosidases"/>
    <property type="match status" value="1"/>
</dbReference>
<dbReference type="InterPro" id="IPR017853">
    <property type="entry name" value="GH"/>
</dbReference>
<evidence type="ECO:0000313" key="10">
    <source>
        <dbReference type="EMBL" id="AGX44197.1"/>
    </source>
</evidence>
<dbReference type="InterPro" id="IPR006101">
    <property type="entry name" value="Glyco_hydro_2"/>
</dbReference>
<evidence type="ECO:0000256" key="8">
    <source>
        <dbReference type="RuleBase" id="RU361154"/>
    </source>
</evidence>
<feature type="domain" description="Beta galactosidase small chain/" evidence="9">
    <location>
        <begin position="758"/>
        <end position="1029"/>
    </location>
</feature>
<dbReference type="SUPFAM" id="SSF74650">
    <property type="entry name" value="Galactose mutarotase-like"/>
    <property type="match status" value="1"/>
</dbReference>
<dbReference type="EMBL" id="CP006721">
    <property type="protein sequence ID" value="AGX44197.1"/>
    <property type="molecule type" value="Genomic_DNA"/>
</dbReference>
<dbReference type="Gene3D" id="2.60.120.260">
    <property type="entry name" value="Galactose-binding domain-like"/>
    <property type="match status" value="1"/>
</dbReference>
<dbReference type="InterPro" id="IPR032312">
    <property type="entry name" value="LacZ_4"/>
</dbReference>
<proteinExistence type="inferred from homology"/>
<keyword evidence="5 8" id="KW-0378">Hydrolase</keyword>
<dbReference type="GO" id="GO:0030246">
    <property type="term" value="F:carbohydrate binding"/>
    <property type="evidence" value="ECO:0007669"/>
    <property type="project" value="InterPro"/>
</dbReference>
<dbReference type="Pfam" id="PF02929">
    <property type="entry name" value="Bgal_small_N"/>
    <property type="match status" value="1"/>
</dbReference>
<dbReference type="InterPro" id="IPR023230">
    <property type="entry name" value="Glyco_hydro_2_CS"/>
</dbReference>
<dbReference type="Proteomes" id="UP000017118">
    <property type="component" value="Chromosome"/>
</dbReference>
<dbReference type="GO" id="GO:0009341">
    <property type="term" value="C:beta-galactosidase complex"/>
    <property type="evidence" value="ECO:0007669"/>
    <property type="project" value="InterPro"/>
</dbReference>
<dbReference type="PANTHER" id="PTHR46323">
    <property type="entry name" value="BETA-GALACTOSIDASE"/>
    <property type="match status" value="1"/>
</dbReference>
<evidence type="ECO:0000313" key="11">
    <source>
        <dbReference type="Proteomes" id="UP000017118"/>
    </source>
</evidence>
<dbReference type="InterPro" id="IPR011013">
    <property type="entry name" value="Gal_mutarotase_sf_dom"/>
</dbReference>
<name>U5MXL1_CLOSA</name>
<dbReference type="SMART" id="SM01038">
    <property type="entry name" value="Bgal_small_N"/>
    <property type="match status" value="1"/>
</dbReference>
<sequence length="1032" mass="120346">MRKRVEKMREIKPTLDWLEDPEVFRVNRIDAHSDHWFYEKMEHVKLEENMILKQNLNGNWRFAYSENPSLRIKDFYKEDFDVSGFNYIEVPGHIQLQGYDKCQYINTMYPWEGHDELRPPHVSKTYNPVGSYVKFFNVKEELKNKQTFISFQGVETAFYVWVNGKFVGYSEDTFTPSEFDITEYLKEGENKLAVEVYKRSSASWIEDQDFWRFSGIFRDVYLYAIPETHVNDIFAKTDLFDNFTNGKLNVDLKMIGNENSKIEAYLEDSDGNKVAQGYLKDKMGEILFANELTLSFDVNNVKLWSAEEPNLYTMYILVHKHDNSLVEVVMQKIGFRQFEMKDKIMCLNGKRIVFKGVNRHEFSARRGRSITKEDMLWDIKFIKQNNINAVRTSHYPNQSLWYRLCDEYGIYLIDETNLESHGSWQKMGKCDPEWNVPGSLPEWQSVVLDRANSMVERDKNHPSVLIWSCGNESYGGEDIFQMSEYFRKKDPSRLVHYEGIFWNREYEKTSDMESRMYAKAVEIEEYLSNDPKKPYISCEYMHSMGNSTGGMMKYTELEDKYLMYQGGFIWDYCDQALYRKAPSGKEVLSYGGDFTDRPTDYNFSGNGLVYANRVPSPKVMEVKYLYQNIKLIPDKNGVTIKNKTLFTNTDKYDLYYTIEKEGQLLQQGKINVSVVPGEDKYVELPFEDFKALKEKYINEDFINEFVFTVSLRLKEDTLWANKGHEIAFGQSVIKEDKNNVVRKSTSKIKVIHGDVNIGVHGKDFKVIFSKQEGGIVSLRYGKKEFITRTPKTFYWRATTDNDRGNKHEFRCAQWLSATMCQKYVDFSMDEQEDKVLLYYTYELPTVPSTSVKIIYEIAEDGIIKVNIAYKGVKGLPELPVLGMNFRLLAEFNSFVWYGMGPDENYIDRSEGAKLGVFKSTHLENLSKYLVPQECGNRTGTRWVKVQNEKGEGLKFSYNKAPFEFSVLPYNNIELENALHEEELPPVNYTNVNIIGKQMGVGGDDSWGAPVLNEFCIDSSKDLEYSFIISNVN</sequence>